<keyword evidence="4" id="KW-1003">Cell membrane</keyword>
<comment type="subcellular location">
    <subcellularLocation>
        <location evidence="1">Cell membrane</location>
    </subcellularLocation>
</comment>
<reference evidence="10" key="1">
    <citation type="submission" date="2019-08" db="EMBL/GenBank/DDBJ databases">
        <authorList>
            <person name="Kucharzyk K."/>
            <person name="Murdoch R.W."/>
            <person name="Higgins S."/>
            <person name="Loffler F."/>
        </authorList>
    </citation>
    <scope>NUCLEOTIDE SEQUENCE</scope>
</reference>
<dbReference type="InterPro" id="IPR015856">
    <property type="entry name" value="ABC_transpr_CbiO/EcfA_su"/>
</dbReference>
<keyword evidence="3" id="KW-0813">Transport</keyword>
<evidence type="ECO:0000313" key="10">
    <source>
        <dbReference type="EMBL" id="MPM26121.1"/>
    </source>
</evidence>
<accession>A0A644YE07</accession>
<protein>
    <submittedName>
        <fullName evidence="10">Cobalt import ATP-binding protein CbiO</fullName>
        <ecNumber evidence="10">3.6.3.-</ecNumber>
    </submittedName>
</protein>
<sequence>MNAPILSLNDIGYRYEDTGFALEGVSLDLYRGERVAVLGGNGAGKSTFFLLCGGVLTPDRGELILGGVPVSPGKKGDLLRLRQGVGIVFQDPNQQILGPTVECEISFGPMNLRLPRPEVKARTQRAMEDMELTRYSQTPPHYLSGGEKKRLTIADILAMRSDIMLLDEPTACLDCAGGTRLEELLDQLTSQGKTLVISTHDIDFAWRWADRVLLFSRGRLIADRAPLALFSDTALLEQEGLRRPYLYEMSRYLHEKMIWPESRWARVTEDMTFI</sequence>
<feature type="domain" description="ABC transporter" evidence="9">
    <location>
        <begin position="6"/>
        <end position="242"/>
    </location>
</feature>
<evidence type="ECO:0000256" key="6">
    <source>
        <dbReference type="ARBA" id="ARBA00022840"/>
    </source>
</evidence>
<name>A0A644YE07_9ZZZZ</name>
<evidence type="ECO:0000256" key="2">
    <source>
        <dbReference type="ARBA" id="ARBA00005417"/>
    </source>
</evidence>
<dbReference type="EMBL" id="VSSQ01004654">
    <property type="protein sequence ID" value="MPM26121.1"/>
    <property type="molecule type" value="Genomic_DNA"/>
</dbReference>
<dbReference type="GO" id="GO:0043190">
    <property type="term" value="C:ATP-binding cassette (ABC) transporter complex"/>
    <property type="evidence" value="ECO:0007669"/>
    <property type="project" value="TreeGrafter"/>
</dbReference>
<dbReference type="InterPro" id="IPR003593">
    <property type="entry name" value="AAA+_ATPase"/>
</dbReference>
<keyword evidence="7" id="KW-1278">Translocase</keyword>
<evidence type="ECO:0000259" key="9">
    <source>
        <dbReference type="PROSITE" id="PS50893"/>
    </source>
</evidence>
<dbReference type="EC" id="3.6.3.-" evidence="10"/>
<gene>
    <name evidence="10" type="primary">cbiO_7</name>
    <name evidence="10" type="ORF">SDC9_72622</name>
</gene>
<dbReference type="PROSITE" id="PS00211">
    <property type="entry name" value="ABC_TRANSPORTER_1"/>
    <property type="match status" value="1"/>
</dbReference>
<dbReference type="PANTHER" id="PTHR43553">
    <property type="entry name" value="HEAVY METAL TRANSPORTER"/>
    <property type="match status" value="1"/>
</dbReference>
<keyword evidence="8" id="KW-0472">Membrane</keyword>
<dbReference type="PROSITE" id="PS50893">
    <property type="entry name" value="ABC_TRANSPORTER_2"/>
    <property type="match status" value="1"/>
</dbReference>
<dbReference type="SUPFAM" id="SSF52540">
    <property type="entry name" value="P-loop containing nucleoside triphosphate hydrolases"/>
    <property type="match status" value="1"/>
</dbReference>
<dbReference type="FunFam" id="3.40.50.300:FF:000224">
    <property type="entry name" value="Energy-coupling factor transporter ATP-binding protein EcfA"/>
    <property type="match status" value="1"/>
</dbReference>
<keyword evidence="10" id="KW-0378">Hydrolase</keyword>
<dbReference type="Gene3D" id="3.40.50.300">
    <property type="entry name" value="P-loop containing nucleotide triphosphate hydrolases"/>
    <property type="match status" value="1"/>
</dbReference>
<comment type="caution">
    <text evidence="10">The sequence shown here is derived from an EMBL/GenBank/DDBJ whole genome shotgun (WGS) entry which is preliminary data.</text>
</comment>
<dbReference type="Pfam" id="PF00005">
    <property type="entry name" value="ABC_tran"/>
    <property type="match status" value="1"/>
</dbReference>
<dbReference type="GO" id="GO:0016887">
    <property type="term" value="F:ATP hydrolysis activity"/>
    <property type="evidence" value="ECO:0007669"/>
    <property type="project" value="InterPro"/>
</dbReference>
<evidence type="ECO:0000256" key="5">
    <source>
        <dbReference type="ARBA" id="ARBA00022741"/>
    </source>
</evidence>
<dbReference type="SMART" id="SM00382">
    <property type="entry name" value="AAA"/>
    <property type="match status" value="1"/>
</dbReference>
<comment type="similarity">
    <text evidence="2">Belongs to the ABC transporter superfamily.</text>
</comment>
<dbReference type="InterPro" id="IPR050095">
    <property type="entry name" value="ECF_ABC_transporter_ATP-bd"/>
</dbReference>
<evidence type="ECO:0000256" key="7">
    <source>
        <dbReference type="ARBA" id="ARBA00022967"/>
    </source>
</evidence>
<keyword evidence="5" id="KW-0547">Nucleotide-binding</keyword>
<dbReference type="PANTHER" id="PTHR43553:SF24">
    <property type="entry name" value="ENERGY-COUPLING FACTOR TRANSPORTER ATP-BINDING PROTEIN ECFA1"/>
    <property type="match status" value="1"/>
</dbReference>
<dbReference type="GO" id="GO:0005524">
    <property type="term" value="F:ATP binding"/>
    <property type="evidence" value="ECO:0007669"/>
    <property type="project" value="UniProtKB-KW"/>
</dbReference>
<proteinExistence type="inferred from homology"/>
<evidence type="ECO:0000256" key="1">
    <source>
        <dbReference type="ARBA" id="ARBA00004236"/>
    </source>
</evidence>
<dbReference type="AlphaFoldDB" id="A0A644YE07"/>
<organism evidence="10">
    <name type="scientific">bioreactor metagenome</name>
    <dbReference type="NCBI Taxonomy" id="1076179"/>
    <lineage>
        <taxon>unclassified sequences</taxon>
        <taxon>metagenomes</taxon>
        <taxon>ecological metagenomes</taxon>
    </lineage>
</organism>
<dbReference type="InterPro" id="IPR027417">
    <property type="entry name" value="P-loop_NTPase"/>
</dbReference>
<evidence type="ECO:0000256" key="8">
    <source>
        <dbReference type="ARBA" id="ARBA00023136"/>
    </source>
</evidence>
<keyword evidence="6 10" id="KW-0067">ATP-binding</keyword>
<evidence type="ECO:0000256" key="4">
    <source>
        <dbReference type="ARBA" id="ARBA00022475"/>
    </source>
</evidence>
<dbReference type="CDD" id="cd03225">
    <property type="entry name" value="ABC_cobalt_CbiO_domain1"/>
    <property type="match status" value="1"/>
</dbReference>
<dbReference type="InterPro" id="IPR017871">
    <property type="entry name" value="ABC_transporter-like_CS"/>
</dbReference>
<dbReference type="GO" id="GO:0042626">
    <property type="term" value="F:ATPase-coupled transmembrane transporter activity"/>
    <property type="evidence" value="ECO:0007669"/>
    <property type="project" value="TreeGrafter"/>
</dbReference>
<evidence type="ECO:0000256" key="3">
    <source>
        <dbReference type="ARBA" id="ARBA00022448"/>
    </source>
</evidence>
<dbReference type="InterPro" id="IPR003439">
    <property type="entry name" value="ABC_transporter-like_ATP-bd"/>
</dbReference>